<evidence type="ECO:0000256" key="2">
    <source>
        <dbReference type="ARBA" id="ARBA00009533"/>
    </source>
</evidence>
<dbReference type="GO" id="GO:0016831">
    <property type="term" value="F:carboxy-lyase activity"/>
    <property type="evidence" value="ECO:0007669"/>
    <property type="project" value="UniProtKB-KW"/>
</dbReference>
<dbReference type="Proteomes" id="UP000708208">
    <property type="component" value="Unassembled WGS sequence"/>
</dbReference>
<name>A0A8J2Q5U7_9HEXA</name>
<sequence>MDPVPLEQHDPVKEVEVTAKQIVDRINSNRIGTSPGERDKKDRPLLKRVSLSSTYGDQDGRPDGPTTTNAQPDGDSIRENSGAEETESVSAQDLLPELTEHEKKAQVLLTAVTKWLGESGLDSSEKSFSGSDLISSENFHWVYSIESYIRSLSWSSQKALTNKISNLIVSWHKQLFHFKKEKQKEDDLEYNRVLAHWDVHAGTLAVVKWNLYTLFPGFLTKGFETFAEDGKRPVIYCSNESVGHAVATKIGLPQSFVSVLDTQDPEWLKGFEKSIIDHDKNNQVPLALIINVDAKSIIQGCRLAEVYNIWVHLFGDNVMPYLICRPENSQIGSSFTLDVNKWTQNPVLPYLTFYKNPVKSEAATLELCELSRTNSDVMIFAPWFIVNVLGHDEVRNIVTEATSRGKFIYDLVRKYKCLQIVPNWSELSDGNVIVTSLTFQYNPASTINESKGQTAEGEPEATEDEARPTKQYVDTLNSWLYHIMDRDLKEFVPVEFVNSESGGWNVQIDVVRCPKFEPEDKGVISSLIDNHLSVLQSTVVQKVAFSRIVQDAQELEWIDHESQWAGLGAVRYVPTFHRKKRNGTSDGEDSNDSTRSSSSNEDPSAAGVKENIDHLNAQIVDRLKAIDSAFSLATSFVGESSNGEWCVQFGMVTMETDVKELVRLVISSGQEIEESSEFLNRMSELVKQGIVRATEELRRESEEALWEEGILRRVPVVGTFVNWLSPPSKETGVRGRALNLTQGKVESTENIYKYHMQVDGPPPHHGSSNN</sequence>
<protein>
    <submittedName>
        <fullName evidence="9">Uncharacterized protein</fullName>
    </submittedName>
</protein>
<feature type="region of interest" description="Disordered" evidence="6">
    <location>
        <begin position="448"/>
        <end position="467"/>
    </location>
</feature>
<dbReference type="InterPro" id="IPR055102">
    <property type="entry name" value="PDXDC1-like_3rd"/>
</dbReference>
<dbReference type="EMBL" id="CAJVCH010570539">
    <property type="protein sequence ID" value="CAG7835141.1"/>
    <property type="molecule type" value="Genomic_DNA"/>
</dbReference>
<comment type="cofactor">
    <cofactor evidence="1">
        <name>pyridoxal 5'-phosphate</name>
        <dbReference type="ChEBI" id="CHEBI:597326"/>
    </cofactor>
</comment>
<evidence type="ECO:0000256" key="1">
    <source>
        <dbReference type="ARBA" id="ARBA00001933"/>
    </source>
</evidence>
<dbReference type="PANTHER" id="PTHR42735:SF1">
    <property type="entry name" value="PYRIDOXAL-DEPENDENT DECARBOXYLASE DOMAIN-CONTAINING PROTEIN 1-RELATED"/>
    <property type="match status" value="1"/>
</dbReference>
<comment type="caution">
    <text evidence="9">The sequence shown here is derived from an EMBL/GenBank/DDBJ whole genome shotgun (WGS) entry which is preliminary data.</text>
</comment>
<keyword evidence="3" id="KW-0210">Decarboxylase</keyword>
<evidence type="ECO:0000256" key="4">
    <source>
        <dbReference type="ARBA" id="ARBA00022898"/>
    </source>
</evidence>
<evidence type="ECO:0000256" key="3">
    <source>
        <dbReference type="ARBA" id="ARBA00022793"/>
    </source>
</evidence>
<proteinExistence type="inferred from homology"/>
<gene>
    <name evidence="9" type="ORF">AFUS01_LOCUS44554</name>
</gene>
<dbReference type="OrthoDB" id="2161780at2759"/>
<accession>A0A8J2Q5U7</accession>
<keyword evidence="5" id="KW-0456">Lyase</keyword>
<dbReference type="PANTHER" id="PTHR42735">
    <property type="match status" value="1"/>
</dbReference>
<feature type="region of interest" description="Disordered" evidence="6">
    <location>
        <begin position="26"/>
        <end position="91"/>
    </location>
</feature>
<reference evidence="9" key="1">
    <citation type="submission" date="2021-06" db="EMBL/GenBank/DDBJ databases">
        <authorList>
            <person name="Hodson N. C."/>
            <person name="Mongue J. A."/>
            <person name="Jaron S. K."/>
        </authorList>
    </citation>
    <scope>NUCLEOTIDE SEQUENCE</scope>
</reference>
<dbReference type="AlphaFoldDB" id="A0A8J2Q5U7"/>
<evidence type="ECO:0000256" key="5">
    <source>
        <dbReference type="ARBA" id="ARBA00023239"/>
    </source>
</evidence>
<dbReference type="InterPro" id="IPR050477">
    <property type="entry name" value="GrpII_AminoAcid_Decarb"/>
</dbReference>
<feature type="region of interest" description="Disordered" evidence="6">
    <location>
        <begin position="579"/>
        <end position="607"/>
    </location>
</feature>
<evidence type="ECO:0000256" key="6">
    <source>
        <dbReference type="SAM" id="MobiDB-lite"/>
    </source>
</evidence>
<dbReference type="Pfam" id="PF22930">
    <property type="entry name" value="PDXDC1-like_cen"/>
    <property type="match status" value="1"/>
</dbReference>
<feature type="domain" description="PDXDC1/PDXD2 second" evidence="7">
    <location>
        <begin position="435"/>
        <end position="539"/>
    </location>
</feature>
<feature type="compositionally biased region" description="Basic and acidic residues" evidence="6">
    <location>
        <begin position="36"/>
        <end position="45"/>
    </location>
</feature>
<evidence type="ECO:0000259" key="7">
    <source>
        <dbReference type="Pfam" id="PF22930"/>
    </source>
</evidence>
<evidence type="ECO:0000259" key="8">
    <source>
        <dbReference type="Pfam" id="PF22937"/>
    </source>
</evidence>
<keyword evidence="4" id="KW-0663">Pyridoxal phosphate</keyword>
<organism evidence="9 10">
    <name type="scientific">Allacma fusca</name>
    <dbReference type="NCBI Taxonomy" id="39272"/>
    <lineage>
        <taxon>Eukaryota</taxon>
        <taxon>Metazoa</taxon>
        <taxon>Ecdysozoa</taxon>
        <taxon>Arthropoda</taxon>
        <taxon>Hexapoda</taxon>
        <taxon>Collembola</taxon>
        <taxon>Symphypleona</taxon>
        <taxon>Sminthuridae</taxon>
        <taxon>Allacma</taxon>
    </lineage>
</organism>
<feature type="domain" description="PDXDC1-like third" evidence="8">
    <location>
        <begin position="545"/>
        <end position="676"/>
    </location>
</feature>
<feature type="compositionally biased region" description="Low complexity" evidence="6">
    <location>
        <begin position="593"/>
        <end position="604"/>
    </location>
</feature>
<keyword evidence="10" id="KW-1185">Reference proteome</keyword>
<evidence type="ECO:0000313" key="10">
    <source>
        <dbReference type="Proteomes" id="UP000708208"/>
    </source>
</evidence>
<dbReference type="InterPro" id="IPR055103">
    <property type="entry name" value="PDXDC1-like_2nd"/>
</dbReference>
<evidence type="ECO:0000313" key="9">
    <source>
        <dbReference type="EMBL" id="CAG7835141.1"/>
    </source>
</evidence>
<dbReference type="Pfam" id="PF22937">
    <property type="entry name" value="PDXDC1-like_cen2"/>
    <property type="match status" value="1"/>
</dbReference>
<comment type="similarity">
    <text evidence="2">Belongs to the group II decarboxylase family.</text>
</comment>